<dbReference type="Gene3D" id="3.90.1070.20">
    <property type="match status" value="1"/>
</dbReference>
<dbReference type="EMBL" id="UIVS01000003">
    <property type="protein sequence ID" value="SVP93071.1"/>
    <property type="molecule type" value="Genomic_DNA"/>
</dbReference>
<evidence type="ECO:0000256" key="18">
    <source>
        <dbReference type="RuleBase" id="RU000434"/>
    </source>
</evidence>
<dbReference type="Pfam" id="PF04560">
    <property type="entry name" value="RNA_pol_Rpb2_7"/>
    <property type="match status" value="1"/>
</dbReference>
<feature type="domain" description="RNA polymerase Rpb2" evidence="22">
    <location>
        <begin position="1157"/>
        <end position="1241"/>
    </location>
</feature>
<evidence type="ECO:0000256" key="19">
    <source>
        <dbReference type="RuleBase" id="RU363031"/>
    </source>
</evidence>
<dbReference type="Gene3D" id="2.40.270.10">
    <property type="entry name" value="DNA-directed RNA polymerase, subunit 2, domain 6"/>
    <property type="match status" value="1"/>
</dbReference>
<feature type="domain" description="RNA polymerase Rpb2" evidence="26">
    <location>
        <begin position="637"/>
        <end position="698"/>
    </location>
</feature>
<comment type="similarity">
    <text evidence="4 18">Belongs to the RNA polymerase beta chain family.</text>
</comment>
<dbReference type="Pfam" id="PF04561">
    <property type="entry name" value="RNA_pol_Rpb2_2"/>
    <property type="match status" value="1"/>
</dbReference>
<name>A0A3B0MVU7_THEAN</name>
<dbReference type="Gene3D" id="3.90.1100.10">
    <property type="match status" value="1"/>
</dbReference>
<feature type="domain" description="DNA-directed RNA polymerase subunit 2 hybrid-binding" evidence="21">
    <location>
        <begin position="766"/>
        <end position="1155"/>
    </location>
</feature>
<feature type="region of interest" description="Disordered" evidence="20">
    <location>
        <begin position="1137"/>
        <end position="1158"/>
    </location>
</feature>
<dbReference type="EC" id="2.7.7.6" evidence="5 19"/>
<dbReference type="GO" id="GO:0020011">
    <property type="term" value="C:apicoplast"/>
    <property type="evidence" value="ECO:0007669"/>
    <property type="project" value="UniProtKB-SubCell"/>
</dbReference>
<sequence>MGKSKNVTFKQPESSDSNVHRYEVYEPVKEIKDKWKILPCYMGMRGIARQHINSYNNFVLHEIKDIINAPSNKVLRTELYPSLSLEFVDIKIGKPFFTDHSKHVFKLTPQLCRIRDFTYSAPILVTIDYFRDYTFTRKENLEIGRIPVMLRSCICFLSSDSESQTDEDSLGSSEYNYPKKSTKNNFDIPDGLSKEDRESFYKSYMLDECPYDPGGYFIIKGVEKVILMQEQLSKSRIIVEMDVKKNICATVTSATAESKSRTAVVYKNSQLYLRINSFTDDVPLCIVFKAMGIETDHEIIQLISNSSTSFKKSKKSNQNSNLPNGFDYITFLNDLYNENINTRLDALMYIGKKIRPRILGKGFFSSNKDRAPKSKQMIIEDTHDILSRVLLSHIPMRDCRDFSGKIKTLSLMAHRVLNVVNNVEPLDDKDHYGNKRLELAGQMISILFEDFYKKFLNNMKKSIESIIVKYLESNPNPTKGENSNFPDIFGLMPTDIITNGMQNAIATGNWNIKRFRMEKTGVSQVLSRLSYISSIGMMTKTDSQFEKGRKVSGPRALQPSQFGILCPCDTPEGESCGLVKNLSLMTHVTSDVPTPVLETLLFTLGVEPIDTLSSHDMFNPWKGTSGKSDNRRNSRLVLLNGILLGIHRNANFLISSIIKLRRKGLINMFVSVYENSQQNQVHISSDGGRLCRPLIVVQNSVPKLTDELVQQLVENKINIDYLFNNGILEWIDVNEENNLLIVMRERDITNLTTHLEISPMSILGVVAGLIPFPNHNQSPRNTYQCAMGKQSIGSIGYNQLQRCDTVVHLMNYTQQPLVTTKTIQLVNFDKLPAGQNAIVAVMSYQGYEIEDAIILNKASIDRGFARCYTLRRLTCEITPGNATSINGYNPNKSQNKDSDSTNEYVIGVGEPVTPGQVLISTKAPPTDFTTNGSMNGKNGESNQSPGTNEDKYIVNKYDLNTGGYIDRLILTENFNGNTMYKIMVRQSRPPEIGDKFSSRHGQKGVVGLIAEHEDMPFTESGIVPDLIMNPHGFPSRMTVGKLLELVASKSSVFSGNFVDSTPFSNSYSDNLCNDLNNTKTDNMSDICNILIKNGFHPKGKEILYSGISGNPINTLIFIGPIYYQRLKHMVTDKIHARGRGPRQPITRQPTEGRSRDGGLRLGEMERDCLIAYGSSNLLIERLMLSSDVFNIEICTSCGFMGYNNFCKFCQNNSLAQVSLPYACKLLFQELQAMNIRPSLIVKKH</sequence>
<dbReference type="Pfam" id="PF04567">
    <property type="entry name" value="RNA_pol_Rpb2_5"/>
    <property type="match status" value="1"/>
</dbReference>
<dbReference type="InterPro" id="IPR007645">
    <property type="entry name" value="RNA_pol_Rpb2_3"/>
</dbReference>
<evidence type="ECO:0000256" key="8">
    <source>
        <dbReference type="ARBA" id="ARBA00022640"/>
    </source>
</evidence>
<feature type="domain" description="RNA polymerase beta subunit protrusion" evidence="24">
    <location>
        <begin position="204"/>
        <end position="468"/>
    </location>
</feature>
<dbReference type="GO" id="GO:0003677">
    <property type="term" value="F:DNA binding"/>
    <property type="evidence" value="ECO:0007669"/>
    <property type="project" value="InterPro"/>
</dbReference>
<organism evidence="29">
    <name type="scientific">Theileria annulata</name>
    <dbReference type="NCBI Taxonomy" id="5874"/>
    <lineage>
        <taxon>Eukaryota</taxon>
        <taxon>Sar</taxon>
        <taxon>Alveolata</taxon>
        <taxon>Apicomplexa</taxon>
        <taxon>Aconoidasida</taxon>
        <taxon>Piroplasmida</taxon>
        <taxon>Theileriidae</taxon>
        <taxon>Theileria</taxon>
    </lineage>
</organism>
<evidence type="ECO:0000256" key="11">
    <source>
        <dbReference type="ARBA" id="ARBA00022723"/>
    </source>
</evidence>
<dbReference type="InterPro" id="IPR007646">
    <property type="entry name" value="RNA_pol_Rpb2_4"/>
</dbReference>
<dbReference type="GO" id="GO:0032549">
    <property type="term" value="F:ribonucleoside binding"/>
    <property type="evidence" value="ECO:0007669"/>
    <property type="project" value="InterPro"/>
</dbReference>
<dbReference type="SUPFAM" id="SSF64484">
    <property type="entry name" value="beta and beta-prime subunits of DNA dependent RNA-polymerase"/>
    <property type="match status" value="1"/>
</dbReference>
<evidence type="ECO:0000256" key="10">
    <source>
        <dbReference type="ARBA" id="ARBA00022695"/>
    </source>
</evidence>
<keyword evidence="15" id="KW-0539">Nucleus</keyword>
<dbReference type="Pfam" id="PF04563">
    <property type="entry name" value="RNA_pol_Rpb2_1"/>
    <property type="match status" value="2"/>
</dbReference>
<dbReference type="VEuPathDB" id="PiroplasmaDB:TA18040"/>
<evidence type="ECO:0000256" key="9">
    <source>
        <dbReference type="ARBA" id="ARBA00022679"/>
    </source>
</evidence>
<dbReference type="InterPro" id="IPR007120">
    <property type="entry name" value="DNA-dir_RNAP_su2_dom"/>
</dbReference>
<keyword evidence="12" id="KW-0862">Zinc</keyword>
<dbReference type="GO" id="GO:0046872">
    <property type="term" value="F:metal ion binding"/>
    <property type="evidence" value="ECO:0007669"/>
    <property type="project" value="UniProtKB-KW"/>
</dbReference>
<dbReference type="FunFam" id="3.90.1800.10:FF:000002">
    <property type="entry name" value="DNA-directed RNA polymerase subunit beta"/>
    <property type="match status" value="1"/>
</dbReference>
<keyword evidence="10 19" id="KW-0548">Nucleotidyltransferase</keyword>
<feature type="domain" description="RNA polymerase beta subunit protrusion" evidence="24">
    <location>
        <begin position="47"/>
        <end position="164"/>
    </location>
</feature>
<evidence type="ECO:0000259" key="26">
    <source>
        <dbReference type="Pfam" id="PF04566"/>
    </source>
</evidence>
<evidence type="ECO:0000256" key="7">
    <source>
        <dbReference type="ARBA" id="ARBA00022478"/>
    </source>
</evidence>
<comment type="subcellular location">
    <subcellularLocation>
        <location evidence="2">Nucleus</location>
    </subcellularLocation>
    <subcellularLocation>
        <location evidence="3">Plastid</location>
        <location evidence="3">Apicoplast</location>
    </subcellularLocation>
</comment>
<dbReference type="CDD" id="cd00653">
    <property type="entry name" value="RNA_pol_B_RPB2"/>
    <property type="match status" value="1"/>
</dbReference>
<dbReference type="FunFam" id="2.40.270.10:FF:000011">
    <property type="entry name" value="DNA-directed RNA polymerase subunit beta"/>
    <property type="match status" value="1"/>
</dbReference>
<evidence type="ECO:0000256" key="14">
    <source>
        <dbReference type="ARBA" id="ARBA00023163"/>
    </source>
</evidence>
<dbReference type="InterPro" id="IPR014724">
    <property type="entry name" value="RNA_pol_RPB2_OB-fold"/>
</dbReference>
<dbReference type="Gene3D" id="2.40.50.150">
    <property type="match status" value="1"/>
</dbReference>
<accession>A0A3B0MVU7</accession>
<evidence type="ECO:0000256" key="3">
    <source>
        <dbReference type="ARBA" id="ARBA00004467"/>
    </source>
</evidence>
<proteinExistence type="inferred from homology"/>
<feature type="compositionally biased region" description="Polar residues" evidence="20">
    <location>
        <begin position="927"/>
        <end position="947"/>
    </location>
</feature>
<dbReference type="PANTHER" id="PTHR20856">
    <property type="entry name" value="DNA-DIRECTED RNA POLYMERASE I SUBUNIT 2"/>
    <property type="match status" value="1"/>
</dbReference>
<protein>
    <recommendedName>
        <fullName evidence="6 19">DNA-directed RNA polymerase subunit beta</fullName>
        <ecNumber evidence="5 19">2.7.7.6</ecNumber>
    </recommendedName>
</protein>
<keyword evidence="13" id="KW-0933">Apicoplast</keyword>
<evidence type="ECO:0000259" key="23">
    <source>
        <dbReference type="Pfam" id="PF04561"/>
    </source>
</evidence>
<dbReference type="GO" id="GO:0006351">
    <property type="term" value="P:DNA-templated transcription"/>
    <property type="evidence" value="ECO:0007669"/>
    <property type="project" value="InterPro"/>
</dbReference>
<evidence type="ECO:0000259" key="22">
    <source>
        <dbReference type="Pfam" id="PF04560"/>
    </source>
</evidence>
<evidence type="ECO:0000259" key="21">
    <source>
        <dbReference type="Pfam" id="PF00562"/>
    </source>
</evidence>
<evidence type="ECO:0000256" key="4">
    <source>
        <dbReference type="ARBA" id="ARBA00006835"/>
    </source>
</evidence>
<comment type="subunit">
    <text evidence="16">In plastids the minimal PEP RNA polymerase catalytic core is composed of four subunits: alpha, beta, beta', and beta''. When a (nuclear-encoded) sigma factor is associated with the core the holoenzyme is formed, which can initiate transcription.</text>
</comment>
<feature type="domain" description="RNA polymerase Rpb2" evidence="25">
    <location>
        <begin position="524"/>
        <end position="588"/>
    </location>
</feature>
<dbReference type="FunFam" id="2.40.270.10:FF:000006">
    <property type="entry name" value="DNA-directed RNA polymerase subunit beta"/>
    <property type="match status" value="1"/>
</dbReference>
<evidence type="ECO:0000256" key="6">
    <source>
        <dbReference type="ARBA" id="ARBA00021955"/>
    </source>
</evidence>
<keyword evidence="14 19" id="KW-0804">Transcription</keyword>
<dbReference type="PROSITE" id="PS01166">
    <property type="entry name" value="RNA_POL_BETA"/>
    <property type="match status" value="1"/>
</dbReference>
<comment type="function">
    <text evidence="1 19">DNA-dependent RNA polymerase catalyzes the transcription of DNA into RNA using the four ribonucleoside triphosphates as substrates.</text>
</comment>
<keyword evidence="7 19" id="KW-0240">DNA-directed RNA polymerase</keyword>
<evidence type="ECO:0000259" key="24">
    <source>
        <dbReference type="Pfam" id="PF04563"/>
    </source>
</evidence>
<feature type="region of interest" description="Disordered" evidence="20">
    <location>
        <begin position="921"/>
        <end position="949"/>
    </location>
</feature>
<evidence type="ECO:0000313" key="28">
    <source>
        <dbReference type="EMBL" id="SVP93071.1"/>
    </source>
</evidence>
<dbReference type="InterPro" id="IPR007121">
    <property type="entry name" value="RNA_pol_bsu_CS"/>
</dbReference>
<evidence type="ECO:0000256" key="1">
    <source>
        <dbReference type="ARBA" id="ARBA00004026"/>
    </source>
</evidence>
<dbReference type="InterPro" id="IPR007641">
    <property type="entry name" value="RNA_pol_Rpb2_7"/>
</dbReference>
<dbReference type="Pfam" id="PF00562">
    <property type="entry name" value="RNA_pol_Rpb2_6"/>
    <property type="match status" value="1"/>
</dbReference>
<evidence type="ECO:0000256" key="12">
    <source>
        <dbReference type="ARBA" id="ARBA00022833"/>
    </source>
</evidence>
<evidence type="ECO:0000259" key="27">
    <source>
        <dbReference type="Pfam" id="PF04567"/>
    </source>
</evidence>
<evidence type="ECO:0000256" key="17">
    <source>
        <dbReference type="ARBA" id="ARBA00048552"/>
    </source>
</evidence>
<dbReference type="InterPro" id="IPR007642">
    <property type="entry name" value="RNA_pol_Rpb2_2"/>
</dbReference>
<keyword evidence="9 19" id="KW-0808">Transferase</keyword>
<evidence type="ECO:0000256" key="13">
    <source>
        <dbReference type="ARBA" id="ARBA00022887"/>
    </source>
</evidence>
<dbReference type="GO" id="GO:0005634">
    <property type="term" value="C:nucleus"/>
    <property type="evidence" value="ECO:0007669"/>
    <property type="project" value="UniProtKB-SubCell"/>
</dbReference>
<evidence type="ECO:0000256" key="16">
    <source>
        <dbReference type="ARBA" id="ARBA00026088"/>
    </source>
</evidence>
<keyword evidence="8" id="KW-0934">Plastid</keyword>
<dbReference type="Pfam" id="PF04566">
    <property type="entry name" value="RNA_pol_Rpb2_4"/>
    <property type="match status" value="1"/>
</dbReference>
<evidence type="ECO:0000256" key="5">
    <source>
        <dbReference type="ARBA" id="ARBA00012418"/>
    </source>
</evidence>
<dbReference type="Gene3D" id="3.90.1800.10">
    <property type="entry name" value="RNA polymerase alpha subunit dimerisation domain"/>
    <property type="match status" value="1"/>
</dbReference>
<dbReference type="Pfam" id="PF04565">
    <property type="entry name" value="RNA_pol_Rpb2_3"/>
    <property type="match status" value="1"/>
</dbReference>
<reference evidence="29" key="1">
    <citation type="submission" date="2018-07" db="EMBL/GenBank/DDBJ databases">
        <authorList>
            <person name="Quirk P.G."/>
            <person name="Krulwich T.A."/>
        </authorList>
    </citation>
    <scope>NUCLEOTIDE SEQUENCE</scope>
    <source>
        <strain evidence="29">Anand</strain>
    </source>
</reference>
<feature type="domain" description="RNA polymerase Rpb2" evidence="27">
    <location>
        <begin position="721"/>
        <end position="751"/>
    </location>
</feature>
<dbReference type="AlphaFoldDB" id="A0A3B0MVU7"/>
<dbReference type="InterPro" id="IPR007647">
    <property type="entry name" value="RNA_pol_Rpb2_5"/>
</dbReference>
<dbReference type="InterPro" id="IPR037034">
    <property type="entry name" value="RNA_pol_Rpb2_2_sf"/>
</dbReference>
<evidence type="ECO:0000256" key="20">
    <source>
        <dbReference type="SAM" id="MobiDB-lite"/>
    </source>
</evidence>
<comment type="catalytic activity">
    <reaction evidence="17 19">
        <text>RNA(n) + a ribonucleoside 5'-triphosphate = RNA(n+1) + diphosphate</text>
        <dbReference type="Rhea" id="RHEA:21248"/>
        <dbReference type="Rhea" id="RHEA-COMP:14527"/>
        <dbReference type="Rhea" id="RHEA-COMP:17342"/>
        <dbReference type="ChEBI" id="CHEBI:33019"/>
        <dbReference type="ChEBI" id="CHEBI:61557"/>
        <dbReference type="ChEBI" id="CHEBI:140395"/>
        <dbReference type="EC" id="2.7.7.6"/>
    </reaction>
</comment>
<gene>
    <name evidence="29" type="ORF">TAT_000287000</name>
    <name evidence="28" type="ORF">TAV_000287100</name>
</gene>
<evidence type="ECO:0000256" key="15">
    <source>
        <dbReference type="ARBA" id="ARBA00023242"/>
    </source>
</evidence>
<dbReference type="InterPro" id="IPR015712">
    <property type="entry name" value="DNA-dir_RNA_pol_su2"/>
</dbReference>
<dbReference type="GO" id="GO:0000428">
    <property type="term" value="C:DNA-directed RNA polymerase complex"/>
    <property type="evidence" value="ECO:0007669"/>
    <property type="project" value="UniProtKB-KW"/>
</dbReference>
<evidence type="ECO:0000256" key="2">
    <source>
        <dbReference type="ARBA" id="ARBA00004123"/>
    </source>
</evidence>
<dbReference type="GO" id="GO:0003899">
    <property type="term" value="F:DNA-directed RNA polymerase activity"/>
    <property type="evidence" value="ECO:0007669"/>
    <property type="project" value="UniProtKB-EC"/>
</dbReference>
<keyword evidence="11" id="KW-0479">Metal-binding</keyword>
<evidence type="ECO:0000313" key="29">
    <source>
        <dbReference type="EMBL" id="SVP93875.1"/>
    </source>
</evidence>
<dbReference type="InterPro" id="IPR007644">
    <property type="entry name" value="RNA_pol_bsu_protrusion"/>
</dbReference>
<dbReference type="EMBL" id="UIVT01000003">
    <property type="protein sequence ID" value="SVP93875.1"/>
    <property type="molecule type" value="Genomic_DNA"/>
</dbReference>
<evidence type="ECO:0000259" key="25">
    <source>
        <dbReference type="Pfam" id="PF04565"/>
    </source>
</evidence>
<dbReference type="Gene3D" id="3.90.1110.10">
    <property type="entry name" value="RNA polymerase Rpb2, domain 2"/>
    <property type="match status" value="1"/>
</dbReference>
<feature type="domain" description="RNA polymerase Rpb2" evidence="23">
    <location>
        <begin position="235"/>
        <end position="438"/>
    </location>
</feature>
<dbReference type="InterPro" id="IPR037033">
    <property type="entry name" value="DNA-dir_RNAP_su2_hyb_sf"/>
</dbReference>